<gene>
    <name evidence="2" type="ORF">HGD76_02680</name>
</gene>
<accession>A0A6H2BUN2</accession>
<evidence type="ECO:0000313" key="3">
    <source>
        <dbReference type="Proteomes" id="UP000502433"/>
    </source>
</evidence>
<reference evidence="2 3" key="2">
    <citation type="submission" date="2020-04" db="EMBL/GenBank/DDBJ databases">
        <authorList>
            <person name="Fomenkov A."/>
            <person name="Anton B.P."/>
            <person name="Roberts R.J."/>
        </authorList>
    </citation>
    <scope>NUCLEOTIDE SEQUENCE [LARGE SCALE GENOMIC DNA]</scope>
    <source>
        <strain evidence="2 3">CCAP 1403/13f</strain>
    </source>
</reference>
<evidence type="ECO:0008006" key="4">
    <source>
        <dbReference type="Google" id="ProtNLM"/>
    </source>
</evidence>
<evidence type="ECO:0000313" key="2">
    <source>
        <dbReference type="EMBL" id="QJB43295.1"/>
    </source>
</evidence>
<sequence>MNSSSVSSQSEVEESNSIQAELIRINDLLRLCGIFGVATDFLSSLSEIPRIEVPFPRQLSSLKDSGLGTLALVDTPGLSEDKSLNLVNVVKDRLIASSLVLVVVDYTKIGQTDPAKVKKLVDEIAAIKGRDRTYIIVNKIDDRDPNNPEDLTTQQILNLVKTKYEIDDPQNRVFEMSAIKGFLATNFQREKEIYQPTELRKRKSFEALGQKYYSDSWEDRKENISLSEMDKAANKYWQKSGFADFMEKAIAPLVPSIKDALNDISRIFTSFLSCLSKQKGILERDIQRLEIEINQLEIEITAINSHITNISEVENIKSKAKKELNIILDTESLGLSGEIDHHANILLENARDLDRSKISFWDLILSSNYSNSEMFMEISIFRDRYCKTTEYYCNRLTDILLNRLKQIIDQINSDYSTQHELVLGNAQKRLHKIVRCDIKSDTYRNFIISYEKVTPRSEYFVRNFSDGHNMYGESFSTANTPDNQRFILLSRTEYRWGCYNTTAFVPNDLRPWCEDTISNFKKIGQNIICDIEKRLNEDIDAFIQQRDNLLKEYEISLQFTIQTKKKIQNSYRIFVSQYSEFLGKTANLEKDLKYLQEYFKQH</sequence>
<reference evidence="2 3" key="1">
    <citation type="submission" date="2020-04" db="EMBL/GenBank/DDBJ databases">
        <title>Genome-Wide Identification of 5-Methylcytosine Sites in Bacterial Genomes By High-Throughput Sequencing of MspJI Restriction Fragments.</title>
        <authorList>
            <person name="Wu V."/>
        </authorList>
    </citation>
    <scope>NUCLEOTIDE SEQUENCE [LARGE SCALE GENOMIC DNA]</scope>
    <source>
        <strain evidence="2 3">CCAP 1403/13f</strain>
    </source>
</reference>
<dbReference type="KEGG" id="dfs:HGD76_02680"/>
<protein>
    <recommendedName>
        <fullName evidence="4">Dynamin family protein</fullName>
    </recommendedName>
</protein>
<name>A0A6H2BUN2_DOLFA</name>
<dbReference type="RefSeq" id="WP_168694879.1">
    <property type="nucleotide sequence ID" value="NZ_CP051206.1"/>
</dbReference>
<dbReference type="Proteomes" id="UP000502433">
    <property type="component" value="Chromosome"/>
</dbReference>
<dbReference type="EMBL" id="CP051206">
    <property type="protein sequence ID" value="QJB43295.1"/>
    <property type="molecule type" value="Genomic_DNA"/>
</dbReference>
<keyword evidence="1" id="KW-0175">Coiled coil</keyword>
<dbReference type="SUPFAM" id="SSF52540">
    <property type="entry name" value="P-loop containing nucleoside triphosphate hydrolases"/>
    <property type="match status" value="1"/>
</dbReference>
<proteinExistence type="predicted"/>
<dbReference type="Gene3D" id="3.40.50.300">
    <property type="entry name" value="P-loop containing nucleotide triphosphate hydrolases"/>
    <property type="match status" value="1"/>
</dbReference>
<dbReference type="AlphaFoldDB" id="A0A6H2BUN2"/>
<dbReference type="InterPro" id="IPR027417">
    <property type="entry name" value="P-loop_NTPase"/>
</dbReference>
<evidence type="ECO:0000256" key="1">
    <source>
        <dbReference type="SAM" id="Coils"/>
    </source>
</evidence>
<organism evidence="2 3">
    <name type="scientific">Dolichospermum flos-aquae CCAP 1403/13F</name>
    <dbReference type="NCBI Taxonomy" id="315271"/>
    <lineage>
        <taxon>Bacteria</taxon>
        <taxon>Bacillati</taxon>
        <taxon>Cyanobacteriota</taxon>
        <taxon>Cyanophyceae</taxon>
        <taxon>Nostocales</taxon>
        <taxon>Aphanizomenonaceae</taxon>
        <taxon>Dolichospermum</taxon>
    </lineage>
</organism>
<feature type="coiled-coil region" evidence="1">
    <location>
        <begin position="272"/>
        <end position="306"/>
    </location>
</feature>